<evidence type="ECO:0008006" key="3">
    <source>
        <dbReference type="Google" id="ProtNLM"/>
    </source>
</evidence>
<sequence>MKQLYFFFFLILVGCKPTQEVVSVDNAFLVAERIEIWSYPNREIWHREGEDNMGVLKELKIENGKVNIEKNNIKEKIILSKEQIEKTYQTLYDNKICDYESVAACYQPRHLIVFFNSEDKVFNALEICLSCTQIQSINEFNYPNLCDTKMDKLEEVFKSFGIKYFDEK</sequence>
<comment type="caution">
    <text evidence="1">The sequence shown here is derived from an EMBL/GenBank/DDBJ whole genome shotgun (WGS) entry which is preliminary data.</text>
</comment>
<dbReference type="PROSITE" id="PS51257">
    <property type="entry name" value="PROKAR_LIPOPROTEIN"/>
    <property type="match status" value="1"/>
</dbReference>
<dbReference type="Proteomes" id="UP001165677">
    <property type="component" value="Unassembled WGS sequence"/>
</dbReference>
<name>A0ABT3EI78_9FLAO</name>
<accession>A0ABT3EI78</accession>
<protein>
    <recommendedName>
        <fullName evidence="3">Lipoprotein</fullName>
    </recommendedName>
</protein>
<keyword evidence="2" id="KW-1185">Reference proteome</keyword>
<reference evidence="1" key="1">
    <citation type="submission" date="2022-10" db="EMBL/GenBank/DDBJ databases">
        <title>Flavobacterium sp. nov., a bacterium isolated from lake sediment.</title>
        <authorList>
            <person name="Qu J.-H."/>
        </authorList>
    </citation>
    <scope>NUCLEOTIDE SEQUENCE</scope>
    <source>
        <strain evidence="1">TH16-21</strain>
    </source>
</reference>
<proteinExistence type="predicted"/>
<dbReference type="RefSeq" id="WP_264368648.1">
    <property type="nucleotide sequence ID" value="NZ_JAPCIO010000003.1"/>
</dbReference>
<evidence type="ECO:0000313" key="1">
    <source>
        <dbReference type="EMBL" id="MCW1147815.1"/>
    </source>
</evidence>
<gene>
    <name evidence="1" type="ORF">OJ995_06255</name>
</gene>
<dbReference type="EMBL" id="JAPCIO010000003">
    <property type="protein sequence ID" value="MCW1147815.1"/>
    <property type="molecule type" value="Genomic_DNA"/>
</dbReference>
<evidence type="ECO:0000313" key="2">
    <source>
        <dbReference type="Proteomes" id="UP001165677"/>
    </source>
</evidence>
<organism evidence="1 2">
    <name type="scientific">Flavobacterium lacisediminis</name>
    <dbReference type="NCBI Taxonomy" id="2989705"/>
    <lineage>
        <taxon>Bacteria</taxon>
        <taxon>Pseudomonadati</taxon>
        <taxon>Bacteroidota</taxon>
        <taxon>Flavobacteriia</taxon>
        <taxon>Flavobacteriales</taxon>
        <taxon>Flavobacteriaceae</taxon>
        <taxon>Flavobacterium</taxon>
    </lineage>
</organism>